<dbReference type="AlphaFoldDB" id="A0A5S9F5T9"/>
<gene>
    <name evidence="3" type="ORF">UABAM_04849</name>
</gene>
<feature type="signal peptide" evidence="2">
    <location>
        <begin position="1"/>
        <end position="22"/>
    </location>
</feature>
<feature type="region of interest" description="Disordered" evidence="1">
    <location>
        <begin position="24"/>
        <end position="76"/>
    </location>
</feature>
<proteinExistence type="predicted"/>
<protein>
    <submittedName>
        <fullName evidence="3">Uncharacterized protein</fullName>
    </submittedName>
</protein>
<feature type="compositionally biased region" description="Basic and acidic residues" evidence="1">
    <location>
        <begin position="55"/>
        <end position="64"/>
    </location>
</feature>
<dbReference type="EMBL" id="AP019860">
    <property type="protein sequence ID" value="BBM86463.1"/>
    <property type="molecule type" value="Genomic_DNA"/>
</dbReference>
<dbReference type="PROSITE" id="PS51257">
    <property type="entry name" value="PROKAR_LIPOPROTEIN"/>
    <property type="match status" value="1"/>
</dbReference>
<accession>A0A5S9F5T9</accession>
<name>A0A5S9F5T9_UABAM</name>
<dbReference type="Proteomes" id="UP000326354">
    <property type="component" value="Chromosome"/>
</dbReference>
<keyword evidence="4" id="KW-1185">Reference proteome</keyword>
<sequence length="196" mass="22467">MKKILKLSLVISLIFMIGCASTSEEDVDVRPLPPEDDVAYQPDPDPYPPQQDTNPVHDDVHVPTDEELNIDPNADSYEQVKYNEEVEEVARPARQSYTPEENHTPGEKTYLSIHIKNFDDRDTLMGIRQAILQGAHGNYTIEQETAPNRKSVHLKLWSDLSPINLEETLNNLFMNEGYEVEFRRKSDHLLVIVPPF</sequence>
<reference evidence="3 4" key="1">
    <citation type="submission" date="2019-08" db="EMBL/GenBank/DDBJ databases">
        <title>Complete genome sequence of Candidatus Uab amorphum.</title>
        <authorList>
            <person name="Shiratori T."/>
            <person name="Suzuki S."/>
            <person name="Kakizawa Y."/>
            <person name="Ishida K."/>
        </authorList>
    </citation>
    <scope>NUCLEOTIDE SEQUENCE [LARGE SCALE GENOMIC DNA]</scope>
    <source>
        <strain evidence="3 4">SRT547</strain>
    </source>
</reference>
<evidence type="ECO:0000313" key="3">
    <source>
        <dbReference type="EMBL" id="BBM86463.1"/>
    </source>
</evidence>
<feature type="chain" id="PRO_5024922494" evidence="2">
    <location>
        <begin position="23"/>
        <end position="196"/>
    </location>
</feature>
<dbReference type="RefSeq" id="WP_151970519.1">
    <property type="nucleotide sequence ID" value="NZ_AP019860.1"/>
</dbReference>
<evidence type="ECO:0000256" key="1">
    <source>
        <dbReference type="SAM" id="MobiDB-lite"/>
    </source>
</evidence>
<evidence type="ECO:0000256" key="2">
    <source>
        <dbReference type="SAM" id="SignalP"/>
    </source>
</evidence>
<evidence type="ECO:0000313" key="4">
    <source>
        <dbReference type="Proteomes" id="UP000326354"/>
    </source>
</evidence>
<dbReference type="KEGG" id="uam:UABAM_04849"/>
<keyword evidence="2" id="KW-0732">Signal</keyword>
<organism evidence="3 4">
    <name type="scientific">Uabimicrobium amorphum</name>
    <dbReference type="NCBI Taxonomy" id="2596890"/>
    <lineage>
        <taxon>Bacteria</taxon>
        <taxon>Pseudomonadati</taxon>
        <taxon>Planctomycetota</taxon>
        <taxon>Candidatus Uabimicrobiia</taxon>
        <taxon>Candidatus Uabimicrobiales</taxon>
        <taxon>Candidatus Uabimicrobiaceae</taxon>
        <taxon>Candidatus Uabimicrobium</taxon>
    </lineage>
</organism>